<dbReference type="EMBL" id="JAUJQL010000023">
    <property type="protein sequence ID" value="MDN7527703.1"/>
    <property type="molecule type" value="Genomic_DNA"/>
</dbReference>
<evidence type="ECO:0000313" key="5">
    <source>
        <dbReference type="Proteomes" id="UP001172217"/>
    </source>
</evidence>
<dbReference type="Proteomes" id="UP001172217">
    <property type="component" value="Unassembled WGS sequence"/>
</dbReference>
<name>A0ABT8P1I7_9BURK</name>
<feature type="transmembrane region" description="Helical" evidence="2">
    <location>
        <begin position="116"/>
        <end position="135"/>
    </location>
</feature>
<keyword evidence="5" id="KW-1185">Reference proteome</keyword>
<gene>
    <name evidence="4" type="ORF">QZM70_32645</name>
</gene>
<organism evidence="4 5">
    <name type="scientific">Burkholderia orbicola</name>
    <dbReference type="NCBI Taxonomy" id="2978683"/>
    <lineage>
        <taxon>Bacteria</taxon>
        <taxon>Pseudomonadati</taxon>
        <taxon>Pseudomonadota</taxon>
        <taxon>Betaproteobacteria</taxon>
        <taxon>Burkholderiales</taxon>
        <taxon>Burkholderiaceae</taxon>
        <taxon>Burkholderia</taxon>
        <taxon>Burkholderia cepacia complex</taxon>
    </lineage>
</organism>
<feature type="signal peptide" evidence="3">
    <location>
        <begin position="1"/>
        <end position="24"/>
    </location>
</feature>
<sequence>MRTSRILAGLMAGMATLLSLPALAQSTSLGEITQAAQRSGDKSREALVSIYGNVVNNPLATGGAGGSDTILAGIFQVANGALLVVGAFFACYVMFKKVSQTAHDGAVFDREKHTMWGPIRIVWGLASLVPTANGWSLAQLLMLWGASLMGVGIANLGVDASVSAFENGQSMVVQPVMPSTVNLAHSVFESNLCMHAINAGLAQAESSGALVTQDGYIQQSPTNSGFVLKNSSFVCGGADINNDLQPQSQSTGWFSGTIDTSDLRRAHLQALQAMQSSLTSAAQGFVNAVVQKQSGGGGALPDAEIAIQSAAQQYENTISSMAATKQGNIAALASQLSSSIKEGGWWTLGAWYQTFAQANTKLSDAVAAKASVYGMSSEGDPSMLTVYQSAMAAYKAQQATSTYTPTLGTTSTGDYSKGAAGSDANKIIGSFFNAPGQRIVNYMIDINAGGEGRGQVNPLIKMKNLGDYTMAAAETGLGAYVTAKAIAQVKEGWSVAGMFAKVANAVSSIGDALQGVLDAMSPFLVMAIIALFILGGTLSTYLPMVPFIIWFGAAVNWLVVVGEAIIAAPLWAITHLGGEGDGLGHRTAHGYIFLLNVMVRPILMVIGFFLGGAGIIAGGTLLNQTFGIALANAQFDSVTGLFSIIFFLTIYASMCLNLVHSCFNLIFIVPDQVINWVGGHASGSIGRDDNDRMHNAIRVFGSKLEQLLPGGGRSGGGKRGGGGDKGGDGIKAST</sequence>
<feature type="region of interest" description="Disordered" evidence="1">
    <location>
        <begin position="707"/>
        <end position="734"/>
    </location>
</feature>
<evidence type="ECO:0000313" key="4">
    <source>
        <dbReference type="EMBL" id="MDN7527703.1"/>
    </source>
</evidence>
<feature type="transmembrane region" description="Helical" evidence="2">
    <location>
        <begin position="70"/>
        <end position="95"/>
    </location>
</feature>
<comment type="caution">
    <text evidence="4">The sequence shown here is derived from an EMBL/GenBank/DDBJ whole genome shotgun (WGS) entry which is preliminary data.</text>
</comment>
<keyword evidence="2" id="KW-1133">Transmembrane helix</keyword>
<feature type="transmembrane region" description="Helical" evidence="2">
    <location>
        <begin position="638"/>
        <end position="659"/>
    </location>
</feature>
<accession>A0ABT8P1I7</accession>
<feature type="transmembrane region" description="Helical" evidence="2">
    <location>
        <begin position="593"/>
        <end position="618"/>
    </location>
</feature>
<evidence type="ECO:0000256" key="1">
    <source>
        <dbReference type="SAM" id="MobiDB-lite"/>
    </source>
</evidence>
<feature type="transmembrane region" description="Helical" evidence="2">
    <location>
        <begin position="548"/>
        <end position="572"/>
    </location>
</feature>
<proteinExistence type="predicted"/>
<feature type="chain" id="PRO_5046903021" evidence="3">
    <location>
        <begin position="25"/>
        <end position="734"/>
    </location>
</feature>
<keyword evidence="2" id="KW-0472">Membrane</keyword>
<dbReference type="RefSeq" id="WP_065497281.1">
    <property type="nucleotide sequence ID" value="NZ_JAUJQL010000023.1"/>
</dbReference>
<keyword evidence="2" id="KW-0812">Transmembrane</keyword>
<dbReference type="InterPro" id="IPR027628">
    <property type="entry name" value="DotA_TraY"/>
</dbReference>
<dbReference type="NCBIfam" id="TIGR04346">
    <property type="entry name" value="DotA_TraY"/>
    <property type="match status" value="1"/>
</dbReference>
<evidence type="ECO:0000256" key="3">
    <source>
        <dbReference type="SAM" id="SignalP"/>
    </source>
</evidence>
<protein>
    <submittedName>
        <fullName evidence="4">DotA/TraY family protein</fullName>
    </submittedName>
</protein>
<evidence type="ECO:0000256" key="2">
    <source>
        <dbReference type="SAM" id="Phobius"/>
    </source>
</evidence>
<feature type="compositionally biased region" description="Gly residues" evidence="1">
    <location>
        <begin position="709"/>
        <end position="720"/>
    </location>
</feature>
<keyword evidence="3" id="KW-0732">Signal</keyword>
<reference evidence="4" key="1">
    <citation type="submission" date="2023-07" db="EMBL/GenBank/DDBJ databases">
        <title>A collection of bacterial strains from the Burkholderia cepacia Research Laboratory and Repository.</title>
        <authorList>
            <person name="Lipuma J."/>
            <person name="Spilker T."/>
            <person name="Caverly L."/>
        </authorList>
    </citation>
    <scope>NUCLEOTIDE SEQUENCE</scope>
    <source>
        <strain evidence="4">AU45194</strain>
    </source>
</reference>
<feature type="transmembrane region" description="Helical" evidence="2">
    <location>
        <begin position="523"/>
        <end position="542"/>
    </location>
</feature>